<protein>
    <recommendedName>
        <fullName evidence="4 5">Flagellar hook-basal body complex protein FliE</fullName>
    </recommendedName>
</protein>
<keyword evidence="7" id="KW-0966">Cell projection</keyword>
<dbReference type="NCBIfam" id="TIGR00205">
    <property type="entry name" value="fliE"/>
    <property type="match status" value="1"/>
</dbReference>
<evidence type="ECO:0000256" key="1">
    <source>
        <dbReference type="ARBA" id="ARBA00004117"/>
    </source>
</evidence>
<feature type="region of interest" description="Disordered" evidence="6">
    <location>
        <begin position="1"/>
        <end position="20"/>
    </location>
</feature>
<dbReference type="OrthoDB" id="9812413at2"/>
<evidence type="ECO:0000256" key="6">
    <source>
        <dbReference type="SAM" id="MobiDB-lite"/>
    </source>
</evidence>
<dbReference type="GO" id="GO:0003774">
    <property type="term" value="F:cytoskeletal motor activity"/>
    <property type="evidence" value="ECO:0007669"/>
    <property type="project" value="InterPro"/>
</dbReference>
<dbReference type="PANTHER" id="PTHR34653">
    <property type="match status" value="1"/>
</dbReference>
<evidence type="ECO:0000313" key="7">
    <source>
        <dbReference type="EMBL" id="CDQ22206.1"/>
    </source>
</evidence>
<accession>A0A024P2Q8</accession>
<comment type="similarity">
    <text evidence="2 4">Belongs to the FliE family.</text>
</comment>
<keyword evidence="7" id="KW-0969">Cilium</keyword>
<proteinExistence type="inferred from homology"/>
<organism evidence="7 8">
    <name type="scientific">Halobacillus karajensis</name>
    <dbReference type="NCBI Taxonomy" id="195088"/>
    <lineage>
        <taxon>Bacteria</taxon>
        <taxon>Bacillati</taxon>
        <taxon>Bacillota</taxon>
        <taxon>Bacilli</taxon>
        <taxon>Bacillales</taxon>
        <taxon>Bacillaceae</taxon>
        <taxon>Halobacillus</taxon>
    </lineage>
</organism>
<evidence type="ECO:0000256" key="5">
    <source>
        <dbReference type="NCBIfam" id="TIGR00205"/>
    </source>
</evidence>
<evidence type="ECO:0000256" key="4">
    <source>
        <dbReference type="HAMAP-Rule" id="MF_00724"/>
    </source>
</evidence>
<dbReference type="GO" id="GO:0071973">
    <property type="term" value="P:bacterial-type flagellum-dependent cell motility"/>
    <property type="evidence" value="ECO:0007669"/>
    <property type="project" value="InterPro"/>
</dbReference>
<dbReference type="RefSeq" id="WP_035505346.1">
    <property type="nucleotide sequence ID" value="NZ_CCDH010000002.1"/>
</dbReference>
<keyword evidence="7" id="KW-0282">Flagellum</keyword>
<gene>
    <name evidence="4 7" type="primary">fliE</name>
    <name evidence="7" type="ORF">BN983_00409</name>
</gene>
<keyword evidence="8" id="KW-1185">Reference proteome</keyword>
<reference evidence="7 8" key="2">
    <citation type="submission" date="2014-05" db="EMBL/GenBank/DDBJ databases">
        <title>Draft genome sequence of Halobacillus karajensis HK-03.</title>
        <authorList>
            <person name="Khelaifia S."/>
            <person name="Croce O."/>
            <person name="Lagier J.C."/>
            <person name="Raoult D."/>
        </authorList>
    </citation>
    <scope>NUCLEOTIDE SEQUENCE [LARGE SCALE GENOMIC DNA]</scope>
    <source>
        <strain evidence="7 8">HD-03</strain>
    </source>
</reference>
<dbReference type="InterPro" id="IPR001624">
    <property type="entry name" value="FliE"/>
</dbReference>
<dbReference type="Proteomes" id="UP000028868">
    <property type="component" value="Unassembled WGS sequence"/>
</dbReference>
<reference evidence="8" key="1">
    <citation type="submission" date="2014-03" db="EMBL/GenBank/DDBJ databases">
        <authorList>
            <person name="Urmite Genomes U."/>
        </authorList>
    </citation>
    <scope>NUCLEOTIDE SEQUENCE [LARGE SCALE GENOMIC DNA]</scope>
    <source>
        <strain evidence="8">HD-03</strain>
    </source>
</reference>
<evidence type="ECO:0000256" key="3">
    <source>
        <dbReference type="ARBA" id="ARBA00023143"/>
    </source>
</evidence>
<dbReference type="PRINTS" id="PR01006">
    <property type="entry name" value="FLGHOOKFLIE"/>
</dbReference>
<dbReference type="PANTHER" id="PTHR34653:SF1">
    <property type="entry name" value="FLAGELLAR HOOK-BASAL BODY COMPLEX PROTEIN FLIE"/>
    <property type="match status" value="1"/>
</dbReference>
<dbReference type="GO" id="GO:0005198">
    <property type="term" value="F:structural molecule activity"/>
    <property type="evidence" value="ECO:0007669"/>
    <property type="project" value="UniProtKB-UniRule"/>
</dbReference>
<comment type="subcellular location">
    <subcellularLocation>
        <location evidence="1 4">Bacterial flagellum basal body</location>
    </subcellularLocation>
</comment>
<evidence type="ECO:0000313" key="8">
    <source>
        <dbReference type="Proteomes" id="UP000028868"/>
    </source>
</evidence>
<comment type="caution">
    <text evidence="7">The sequence shown here is derived from an EMBL/GenBank/DDBJ whole genome shotgun (WGS) entry which is preliminary data.</text>
</comment>
<evidence type="ECO:0000256" key="2">
    <source>
        <dbReference type="ARBA" id="ARBA00009272"/>
    </source>
</evidence>
<dbReference type="HAMAP" id="MF_00724">
    <property type="entry name" value="FliE"/>
    <property type="match status" value="1"/>
</dbReference>
<dbReference type="Pfam" id="PF02049">
    <property type="entry name" value="FliE"/>
    <property type="match status" value="1"/>
</dbReference>
<keyword evidence="3 4" id="KW-0975">Bacterial flagellum</keyword>
<sequence length="101" mass="11192">MPNFITNPMPVSQVLHSQSKQNVAPGEAQVSFAKQLKSAVERVNEAQVLSDQKTKALAHGKIDDLHDVMITSQKASITLKTAIEMQSKVIDAYKEVMRMQI</sequence>
<name>A0A024P2Q8_9BACI</name>
<dbReference type="EMBL" id="CCDI010000001">
    <property type="protein sequence ID" value="CDQ22206.1"/>
    <property type="molecule type" value="Genomic_DNA"/>
</dbReference>
<dbReference type="GO" id="GO:0009425">
    <property type="term" value="C:bacterial-type flagellum basal body"/>
    <property type="evidence" value="ECO:0007669"/>
    <property type="project" value="UniProtKB-SubCell"/>
</dbReference>
<dbReference type="AlphaFoldDB" id="A0A024P2Q8"/>